<dbReference type="Proteomes" id="UP000198287">
    <property type="component" value="Unassembled WGS sequence"/>
</dbReference>
<sequence>MDDISSIIVQSYCDKPSDSKRIVILDILHSKSSPSFDPDQYSNIIKSIVEILRCQNCKKLVNLLQLLFEIYQISKPEVSSLWRDNYEIVEKLMSPTSYHFWGRCKICQQVDNISIGLNSLVAMETGHHSTMRVATATRQGLFSTCVMCEKSGAGFPLKCKHCMCPECLIRLTKSQDFYVCYLDNCKTSLSEKILVDLSIKYGFDIDENVHGIKSKKKSRRKARAEMPS</sequence>
<comment type="caution">
    <text evidence="4">The sequence shown here is derived from an EMBL/GenBank/DDBJ whole genome shotgun (WGS) entry which is preliminary data.</text>
</comment>
<dbReference type="EMBL" id="LNIX01000001">
    <property type="protein sequence ID" value="OXA62161.1"/>
    <property type="molecule type" value="Genomic_DNA"/>
</dbReference>
<gene>
    <name evidence="4" type="ORF">Fcan01_01111</name>
</gene>
<evidence type="ECO:0000256" key="2">
    <source>
        <dbReference type="ARBA" id="ARBA00022771"/>
    </source>
</evidence>
<keyword evidence="2" id="KW-0863">Zinc-finger</keyword>
<dbReference type="InterPro" id="IPR017907">
    <property type="entry name" value="Znf_RING_CS"/>
</dbReference>
<name>A0A226EZ81_FOLCA</name>
<keyword evidence="3" id="KW-0862">Zinc</keyword>
<organism evidence="4 5">
    <name type="scientific">Folsomia candida</name>
    <name type="common">Springtail</name>
    <dbReference type="NCBI Taxonomy" id="158441"/>
    <lineage>
        <taxon>Eukaryota</taxon>
        <taxon>Metazoa</taxon>
        <taxon>Ecdysozoa</taxon>
        <taxon>Arthropoda</taxon>
        <taxon>Hexapoda</taxon>
        <taxon>Collembola</taxon>
        <taxon>Entomobryomorpha</taxon>
        <taxon>Isotomoidea</taxon>
        <taxon>Isotomidae</taxon>
        <taxon>Proisotominae</taxon>
        <taxon>Folsomia</taxon>
    </lineage>
</organism>
<protein>
    <submittedName>
        <fullName evidence="4">T-cell antigen CD7</fullName>
    </submittedName>
</protein>
<keyword evidence="5" id="KW-1185">Reference proteome</keyword>
<dbReference type="GO" id="GO:0008270">
    <property type="term" value="F:zinc ion binding"/>
    <property type="evidence" value="ECO:0007669"/>
    <property type="project" value="UniProtKB-KW"/>
</dbReference>
<accession>A0A226EZ81</accession>
<proteinExistence type="predicted"/>
<evidence type="ECO:0000313" key="5">
    <source>
        <dbReference type="Proteomes" id="UP000198287"/>
    </source>
</evidence>
<evidence type="ECO:0000256" key="1">
    <source>
        <dbReference type="ARBA" id="ARBA00022723"/>
    </source>
</evidence>
<evidence type="ECO:0000256" key="3">
    <source>
        <dbReference type="ARBA" id="ARBA00022833"/>
    </source>
</evidence>
<evidence type="ECO:0000313" key="4">
    <source>
        <dbReference type="EMBL" id="OXA62161.1"/>
    </source>
</evidence>
<dbReference type="AlphaFoldDB" id="A0A226EZ81"/>
<dbReference type="PROSITE" id="PS00518">
    <property type="entry name" value="ZF_RING_1"/>
    <property type="match status" value="1"/>
</dbReference>
<reference evidence="4 5" key="1">
    <citation type="submission" date="2015-12" db="EMBL/GenBank/DDBJ databases">
        <title>The genome of Folsomia candida.</title>
        <authorList>
            <person name="Faddeeva A."/>
            <person name="Derks M.F."/>
            <person name="Anvar Y."/>
            <person name="Smit S."/>
            <person name="Van Straalen N."/>
            <person name="Roelofs D."/>
        </authorList>
    </citation>
    <scope>NUCLEOTIDE SEQUENCE [LARGE SCALE GENOMIC DNA]</scope>
    <source>
        <strain evidence="4 5">VU population</strain>
        <tissue evidence="4">Whole body</tissue>
    </source>
</reference>
<keyword evidence="1" id="KW-0479">Metal-binding</keyword>